<dbReference type="RefSeq" id="WP_183651437.1">
    <property type="nucleotide sequence ID" value="NZ_JACIJG010000006.1"/>
</dbReference>
<dbReference type="AlphaFoldDB" id="A0A7W9ELA5"/>
<dbReference type="Proteomes" id="UP000555546">
    <property type="component" value="Unassembled WGS sequence"/>
</dbReference>
<proteinExistence type="predicted"/>
<evidence type="ECO:0000259" key="2">
    <source>
        <dbReference type="Pfam" id="PF06791"/>
    </source>
</evidence>
<evidence type="ECO:0000313" key="3">
    <source>
        <dbReference type="EMBL" id="MBB5702149.1"/>
    </source>
</evidence>
<comment type="caution">
    <text evidence="3">The sequence shown here is derived from an EMBL/GenBank/DDBJ whole genome shotgun (WGS) entry which is preliminary data.</text>
</comment>
<evidence type="ECO:0000313" key="4">
    <source>
        <dbReference type="Proteomes" id="UP000555546"/>
    </source>
</evidence>
<dbReference type="Pfam" id="PF06791">
    <property type="entry name" value="TMP_2"/>
    <property type="match status" value="1"/>
</dbReference>
<sequence>MADKTDDLIISISTDMATVRRSLKKLEADVAASSSGVVKKFEAMGKGIDNSITTAMQSRINEMVGIGTKASKQWTGALAQQGAELEKLRMRYNPVFAAVRQYQESVVGIQQAHRIGAISAEEMTTAIQRERKATLDSIAAIKQRNSAVASMRKSSGPGSFQTANIAAQFQDIAVTSAMGMSPIQIALQQGTQLSAVFNEMGKGRDVIKGIGAAFASIVSPVSLVTIGVIAAGAALAQYIASAGDVKTADDIIKQHEENIKRLGPAYEQAIKEQQKYATESPAVVGISLKDDQKQAIEKQIKDARAAYAAILSGTLENVGEGVMGTKAVFKPAEQAIEAFFNSVQSGAPKVAVFREEIGRLAETGKLTQDAAADLLKFTDAAYDSESRLGSVSGEVDRYAASFGALQDAINRVSSAKARDEAQKLYEQFKDGKLSVDELRKALGDLSANAPNLQSHVEEILRLSKAAANAKAEIDGIWKGAPGREGRHMGPGLDPKSFNDRFGGNQDAIDALERQRKELEKKPKRTAEDRKAARDANAYRDLVKSAQDRIDQLMLEEQLVGKTGVAAESMRMKLELLQRAQDKGRAISAAQLQQIEGLADAYGKAAERVSALALAEELRFEREQLFRSPTEQRVASQLRNAGISPDSEYGQAIGNQIRLNEQLAIGRDRALDFAQGLANDILNSADAMDILRNSVSRLAQMLIEMGTNSAINGLFANLGGGLFGGGFQANTTLGNFLKGVPGFATGTNAAPGGLALVGERGPELLNIPRGAQVIPNDILGSIARGGVSAPRVPSIPSAANSNGSTGVHVTLGWSKDADGNIAPIIRDVSQQTFKQGINAYDRGGAVRTARDLRQVNQRGLVK</sequence>
<gene>
    <name evidence="3" type="ORF">FHS76_002024</name>
</gene>
<name>A0A7W9ELA5_9HYPH</name>
<accession>A0A7W9ELA5</accession>
<dbReference type="InterPro" id="IPR009628">
    <property type="entry name" value="Phage_tape_measure_N"/>
</dbReference>
<keyword evidence="4" id="KW-1185">Reference proteome</keyword>
<feature type="coiled-coil region" evidence="1">
    <location>
        <begin position="501"/>
        <end position="555"/>
    </location>
</feature>
<keyword evidence="1" id="KW-0175">Coiled coil</keyword>
<evidence type="ECO:0000256" key="1">
    <source>
        <dbReference type="SAM" id="Coils"/>
    </source>
</evidence>
<feature type="domain" description="Bacteriophage tail tape measure N-terminal" evidence="2">
    <location>
        <begin position="153"/>
        <end position="242"/>
    </location>
</feature>
<protein>
    <submittedName>
        <fullName evidence="3">Uncharacterized protein YoxC</fullName>
    </submittedName>
</protein>
<dbReference type="EMBL" id="JACIJG010000006">
    <property type="protein sequence ID" value="MBB5702149.1"/>
    <property type="molecule type" value="Genomic_DNA"/>
</dbReference>
<organism evidence="3 4">
    <name type="scientific">Brucella daejeonensis</name>
    <dbReference type="NCBI Taxonomy" id="659015"/>
    <lineage>
        <taxon>Bacteria</taxon>
        <taxon>Pseudomonadati</taxon>
        <taxon>Pseudomonadota</taxon>
        <taxon>Alphaproteobacteria</taxon>
        <taxon>Hyphomicrobiales</taxon>
        <taxon>Brucellaceae</taxon>
        <taxon>Brucella/Ochrobactrum group</taxon>
        <taxon>Brucella</taxon>
    </lineage>
</organism>
<reference evidence="3 4" key="1">
    <citation type="submission" date="2020-08" db="EMBL/GenBank/DDBJ databases">
        <title>Genomic Encyclopedia of Type Strains, Phase IV (KMG-IV): sequencing the most valuable type-strain genomes for metagenomic binning, comparative biology and taxonomic classification.</title>
        <authorList>
            <person name="Goeker M."/>
        </authorList>
    </citation>
    <scope>NUCLEOTIDE SEQUENCE [LARGE SCALE GENOMIC DNA]</scope>
    <source>
        <strain evidence="3 4">DSM 26944</strain>
    </source>
</reference>